<evidence type="ECO:0000259" key="11">
    <source>
        <dbReference type="Pfam" id="PF02880"/>
    </source>
</evidence>
<comment type="cofactor">
    <cofactor evidence="1">
        <name>Mg(2+)</name>
        <dbReference type="ChEBI" id="CHEBI:18420"/>
    </cofactor>
</comment>
<dbReference type="SUPFAM" id="SSF53738">
    <property type="entry name" value="Phosphoglucomutase, first 3 domains"/>
    <property type="match status" value="3"/>
</dbReference>
<dbReference type="PRINTS" id="PR00509">
    <property type="entry name" value="PGMPMM"/>
</dbReference>
<dbReference type="InterPro" id="IPR005846">
    <property type="entry name" value="A-D-PHexomutase_a/b/a-III"/>
</dbReference>
<organism evidence="12 13">
    <name type="scientific">Candidatus Woesebacteria bacterium GW2011_GWA1_40_43</name>
    <dbReference type="NCBI Taxonomy" id="1618553"/>
    <lineage>
        <taxon>Bacteria</taxon>
        <taxon>Candidatus Woeseibacteriota</taxon>
    </lineage>
</organism>
<dbReference type="Gene3D" id="3.30.310.50">
    <property type="entry name" value="Alpha-D-phosphohexomutase, C-terminal domain"/>
    <property type="match status" value="1"/>
</dbReference>
<dbReference type="InterPro" id="IPR005843">
    <property type="entry name" value="A-D-PHexomutase_C"/>
</dbReference>
<feature type="domain" description="Alpha-D-phosphohexomutase alpha/beta/alpha" evidence="10">
    <location>
        <begin position="167"/>
        <end position="263"/>
    </location>
</feature>
<dbReference type="Proteomes" id="UP000034293">
    <property type="component" value="Unassembled WGS sequence"/>
</dbReference>
<dbReference type="SUPFAM" id="SSF55957">
    <property type="entry name" value="Phosphoglucomutase, C-terminal domain"/>
    <property type="match status" value="1"/>
</dbReference>
<keyword evidence="4 7" id="KW-0479">Metal-binding</keyword>
<evidence type="ECO:0000256" key="3">
    <source>
        <dbReference type="ARBA" id="ARBA00022553"/>
    </source>
</evidence>
<reference evidence="12 13" key="1">
    <citation type="journal article" date="2015" name="Nature">
        <title>rRNA introns, odd ribosomes, and small enigmatic genomes across a large radiation of phyla.</title>
        <authorList>
            <person name="Brown C.T."/>
            <person name="Hug L.A."/>
            <person name="Thomas B.C."/>
            <person name="Sharon I."/>
            <person name="Castelle C.J."/>
            <person name="Singh A."/>
            <person name="Wilkins M.J."/>
            <person name="Williams K.H."/>
            <person name="Banfield J.F."/>
        </authorList>
    </citation>
    <scope>NUCLEOTIDE SEQUENCE [LARGE SCALE GENOMIC DNA]</scope>
</reference>
<keyword evidence="3" id="KW-0597">Phosphoprotein</keyword>
<dbReference type="GO" id="GO:0005975">
    <property type="term" value="P:carbohydrate metabolic process"/>
    <property type="evidence" value="ECO:0007669"/>
    <property type="project" value="InterPro"/>
</dbReference>
<feature type="domain" description="Alpha-D-phosphohexomutase alpha/beta/alpha" evidence="9">
    <location>
        <begin position="21"/>
        <end position="147"/>
    </location>
</feature>
<keyword evidence="5 7" id="KW-0460">Magnesium</keyword>
<dbReference type="AlphaFoldDB" id="A0A0G0SQF9"/>
<gene>
    <name evidence="12" type="ORF">UU02_C0004G0008</name>
</gene>
<dbReference type="Pfam" id="PF02878">
    <property type="entry name" value="PGM_PMM_I"/>
    <property type="match status" value="1"/>
</dbReference>
<dbReference type="InterPro" id="IPR005845">
    <property type="entry name" value="A-D-PHexomutase_a/b/a-II"/>
</dbReference>
<feature type="domain" description="Alpha-D-phosphohexomutase C-terminal" evidence="8">
    <location>
        <begin position="414"/>
        <end position="461"/>
    </location>
</feature>
<dbReference type="GO" id="GO:0000287">
    <property type="term" value="F:magnesium ion binding"/>
    <property type="evidence" value="ECO:0007669"/>
    <property type="project" value="InterPro"/>
</dbReference>
<comment type="similarity">
    <text evidence="2 7">Belongs to the phosphohexose mutase family.</text>
</comment>
<name>A0A0G0SQF9_9BACT</name>
<evidence type="ECO:0000256" key="5">
    <source>
        <dbReference type="ARBA" id="ARBA00022842"/>
    </source>
</evidence>
<accession>A0A0G0SQF9</accession>
<dbReference type="InterPro" id="IPR036900">
    <property type="entry name" value="A-D-PHexomutase_C_sf"/>
</dbReference>
<proteinExistence type="inferred from homology"/>
<evidence type="ECO:0000259" key="9">
    <source>
        <dbReference type="Pfam" id="PF02878"/>
    </source>
</evidence>
<keyword evidence="6" id="KW-0413">Isomerase</keyword>
<dbReference type="PROSITE" id="PS00710">
    <property type="entry name" value="PGM_PMM"/>
    <property type="match status" value="1"/>
</dbReference>
<dbReference type="InterPro" id="IPR016055">
    <property type="entry name" value="A-D-PHexomutase_a/b/a-I/II/III"/>
</dbReference>
<evidence type="ECO:0000256" key="4">
    <source>
        <dbReference type="ARBA" id="ARBA00022723"/>
    </source>
</evidence>
<dbReference type="Pfam" id="PF02880">
    <property type="entry name" value="PGM_PMM_III"/>
    <property type="match status" value="1"/>
</dbReference>
<dbReference type="Pfam" id="PF00408">
    <property type="entry name" value="PGM_PMM_IV"/>
    <property type="match status" value="1"/>
</dbReference>
<dbReference type="InterPro" id="IPR005844">
    <property type="entry name" value="A-D-PHexomutase_a/b/a-I"/>
</dbReference>
<evidence type="ECO:0000256" key="7">
    <source>
        <dbReference type="RuleBase" id="RU004326"/>
    </source>
</evidence>
<dbReference type="PANTHER" id="PTHR45745:SF1">
    <property type="entry name" value="PHOSPHOGLUCOMUTASE 2B-RELATED"/>
    <property type="match status" value="1"/>
</dbReference>
<evidence type="ECO:0008006" key="14">
    <source>
        <dbReference type="Google" id="ProtNLM"/>
    </source>
</evidence>
<evidence type="ECO:0000256" key="6">
    <source>
        <dbReference type="ARBA" id="ARBA00023235"/>
    </source>
</evidence>
<comment type="caution">
    <text evidence="12">The sequence shown here is derived from an EMBL/GenBank/DDBJ whole genome shotgun (WGS) entry which is preliminary data.</text>
</comment>
<feature type="domain" description="Alpha-D-phosphohexomutase alpha/beta/alpha" evidence="11">
    <location>
        <begin position="274"/>
        <end position="363"/>
    </location>
</feature>
<dbReference type="EMBL" id="LBZA01000004">
    <property type="protein sequence ID" value="KKR64646.1"/>
    <property type="molecule type" value="Genomic_DNA"/>
</dbReference>
<dbReference type="InterPro" id="IPR005841">
    <property type="entry name" value="Alpha-D-phosphohexomutase_SF"/>
</dbReference>
<evidence type="ECO:0000259" key="8">
    <source>
        <dbReference type="Pfam" id="PF00408"/>
    </source>
</evidence>
<sequence>MVLYNGITNMKDVQVSFRSTSDGWRGKLAQNFTYENVERIAKAISQYLLKDLRDKNIVIGYDTRFMSKDFAAFIASVFQRYGINVSIIQDPATTPLLTFTTNKYNFPLGINITASHNPPFDDGIKVRMKYGGTPSSEVVSKIESYLEVDPKVAKIQGKTLLINSRKDYAKTIKKIANLSKNKSANVKVLVDTMHGSSKGLLGEIFKGSNIQIDYLHEEFDPYFGGMNPEPKFESTSELQDIVKKAKYNFGIAHDGDGDRIVAVLPKIGYLSPHDVSALLVLYLGKYKQLKGKVLGSSTLGRRVKRVCETLGLTYETMPVGFKNATQQMLDGKILIAAEENGGVGFGFYIPERDTTLAATILVDAEISIGLAKLYNELEKIGDKSGFCRYNFTPNIDRNVLFSEIIKNVDLLNYRQVESVNKSDGVKVTYKNGDWLSIRYSGTEDILRIYCESDTRTKAVKIKNFALKRILEIERRVK</sequence>
<evidence type="ECO:0000259" key="10">
    <source>
        <dbReference type="Pfam" id="PF02879"/>
    </source>
</evidence>
<evidence type="ECO:0000313" key="13">
    <source>
        <dbReference type="Proteomes" id="UP000034293"/>
    </source>
</evidence>
<dbReference type="GO" id="GO:0008973">
    <property type="term" value="F:phosphopentomutase activity"/>
    <property type="evidence" value="ECO:0007669"/>
    <property type="project" value="TreeGrafter"/>
</dbReference>
<evidence type="ECO:0000256" key="2">
    <source>
        <dbReference type="ARBA" id="ARBA00010231"/>
    </source>
</evidence>
<protein>
    <recommendedName>
        <fullName evidence="14">Phosphoglucomutase/phosphomannomutase alpha/beta/alpha domain I</fullName>
    </recommendedName>
</protein>
<dbReference type="Gene3D" id="3.40.120.10">
    <property type="entry name" value="Alpha-D-Glucose-1,6-Bisphosphate, subunit A, domain 3"/>
    <property type="match status" value="3"/>
</dbReference>
<dbReference type="Pfam" id="PF02879">
    <property type="entry name" value="PGM_PMM_II"/>
    <property type="match status" value="1"/>
</dbReference>
<dbReference type="PANTHER" id="PTHR45745">
    <property type="entry name" value="PHOSPHOMANNOMUTASE 45A"/>
    <property type="match status" value="1"/>
</dbReference>
<dbReference type="InterPro" id="IPR016066">
    <property type="entry name" value="A-D-PHexomutase_CS"/>
</dbReference>
<dbReference type="GO" id="GO:0006166">
    <property type="term" value="P:purine ribonucleoside salvage"/>
    <property type="evidence" value="ECO:0007669"/>
    <property type="project" value="TreeGrafter"/>
</dbReference>
<evidence type="ECO:0000313" key="12">
    <source>
        <dbReference type="EMBL" id="KKR64646.1"/>
    </source>
</evidence>
<evidence type="ECO:0000256" key="1">
    <source>
        <dbReference type="ARBA" id="ARBA00001946"/>
    </source>
</evidence>